<keyword evidence="2" id="KW-0378">Hydrolase</keyword>
<keyword evidence="3" id="KW-1185">Reference proteome</keyword>
<dbReference type="Proteomes" id="UP000283523">
    <property type="component" value="Unassembled WGS sequence"/>
</dbReference>
<organism evidence="2 3">
    <name type="scientific">Fibrisoma montanum</name>
    <dbReference type="NCBI Taxonomy" id="2305895"/>
    <lineage>
        <taxon>Bacteria</taxon>
        <taxon>Pseudomonadati</taxon>
        <taxon>Bacteroidota</taxon>
        <taxon>Cytophagia</taxon>
        <taxon>Cytophagales</taxon>
        <taxon>Spirosomataceae</taxon>
        <taxon>Fibrisoma</taxon>
    </lineage>
</organism>
<proteinExistence type="predicted"/>
<sequence length="844" mass="94831">MYIRIWTALTAALLCGACLVQSAMAQSTFVISGRITDAATGEGIPFANVAIKGLSKGTVSDAEGKYVLRTSQTGDSLLVSSLGFQNRAYRILPIESQTIDVQLAAAATKLQEVRVYAKGGDPAYRVIREVVRRRDRFDPAKLSGYQYENYTKIEAYVNNFSRKRKNGKGPGPVGRLLGKLPAVTDDNGDPAVPVFISETFSELYARSNPEKFKERVLKSQVRGVGVTDGSLVAQLTGASFQQYNFYRNYLNVLRKDIPSPVGAQWETMYTFRLKDTVTIDNAVCYEVEFEPKRASDLAFSGSVWIDTTQFALAQLEVSVGKRANINFVDEIRIEQEWTMLPSGARLPTQTHVMIDTDQPTPRSPGGLVRFFSAARNIVEGQPREVPFYDPSLELSDDYKVKDPSFWSSARPDSLSPEEWRAMRVVDSVRNVPLVKVAGDAIRLGVVGYQPLGKLNVDVGPLLYTYANNTIEGHRIRLGLRTNTGFSRKWLLSGYVAYGTTDQTWKYSGSIEYILNRKPWTVLGVRRSYDMERVGVSADNLGGNSLFYAYSRFGAIRRPYFQEDNLAYFRREVGRGFTQTFALRNRTFDPLFAFAFRPQAGDDDQRIRNSYRTTEFIWETRFAPDEVMLQNDNVRVSAGATRKPILTLRYTAGIRDLLGGDFTYHRVAMSMRHSFRMGVLGRTYYTIGAGIIPATLPYPLLYTPLGNESLFYVGNAFNLMNYFEFVADRYAELQFEHNFSGLLFNRIPLLRRLKWRELVTAKVLAGSVSQANLNTIPPADAEGRPVQGFRALGNTPYVEVGYGIDNILKVLRIDAIHRLTYRDNTTISGLPVTPFSIKVSGWLSF</sequence>
<feature type="chain" id="PRO_5019506104" evidence="1">
    <location>
        <begin position="26"/>
        <end position="844"/>
    </location>
</feature>
<accession>A0A418MEU0</accession>
<keyword evidence="2" id="KW-0121">Carboxypeptidase</keyword>
<name>A0A418MEU0_9BACT</name>
<evidence type="ECO:0000256" key="1">
    <source>
        <dbReference type="SAM" id="SignalP"/>
    </source>
</evidence>
<dbReference type="EMBL" id="QXED01000002">
    <property type="protein sequence ID" value="RIV25318.1"/>
    <property type="molecule type" value="Genomic_DNA"/>
</dbReference>
<dbReference type="OrthoDB" id="983143at2"/>
<keyword evidence="2" id="KW-0645">Protease</keyword>
<keyword evidence="1" id="KW-0732">Signal</keyword>
<dbReference type="InterPro" id="IPR008969">
    <property type="entry name" value="CarboxyPept-like_regulatory"/>
</dbReference>
<protein>
    <submittedName>
        <fullName evidence="2">Carboxypeptidase-like regulatory domain-containing protein</fullName>
    </submittedName>
</protein>
<dbReference type="SUPFAM" id="SSF49464">
    <property type="entry name" value="Carboxypeptidase regulatory domain-like"/>
    <property type="match status" value="1"/>
</dbReference>
<dbReference type="Pfam" id="PF13715">
    <property type="entry name" value="CarbopepD_reg_2"/>
    <property type="match status" value="1"/>
</dbReference>
<evidence type="ECO:0000313" key="2">
    <source>
        <dbReference type="EMBL" id="RIV25318.1"/>
    </source>
</evidence>
<gene>
    <name evidence="2" type="ORF">DYU11_08405</name>
</gene>
<dbReference type="RefSeq" id="WP_119667202.1">
    <property type="nucleotide sequence ID" value="NZ_QXED01000002.1"/>
</dbReference>
<dbReference type="AlphaFoldDB" id="A0A418MEU0"/>
<dbReference type="GO" id="GO:0004180">
    <property type="term" value="F:carboxypeptidase activity"/>
    <property type="evidence" value="ECO:0007669"/>
    <property type="project" value="UniProtKB-KW"/>
</dbReference>
<feature type="signal peptide" evidence="1">
    <location>
        <begin position="1"/>
        <end position="25"/>
    </location>
</feature>
<dbReference type="Gene3D" id="2.60.40.1120">
    <property type="entry name" value="Carboxypeptidase-like, regulatory domain"/>
    <property type="match status" value="1"/>
</dbReference>
<reference evidence="2 3" key="1">
    <citation type="submission" date="2018-08" db="EMBL/GenBank/DDBJ databases">
        <title>Fibrisoma montanum sp. nov., isolated from Danxia mountain soil.</title>
        <authorList>
            <person name="Huang Y."/>
        </authorList>
    </citation>
    <scope>NUCLEOTIDE SEQUENCE [LARGE SCALE GENOMIC DNA]</scope>
    <source>
        <strain evidence="2 3">HYT19</strain>
    </source>
</reference>
<dbReference type="Pfam" id="PF18939">
    <property type="entry name" value="DUF5686"/>
    <property type="match status" value="1"/>
</dbReference>
<comment type="caution">
    <text evidence="2">The sequence shown here is derived from an EMBL/GenBank/DDBJ whole genome shotgun (WGS) entry which is preliminary data.</text>
</comment>
<dbReference type="InterPro" id="IPR043741">
    <property type="entry name" value="DUF5686"/>
</dbReference>
<evidence type="ECO:0000313" key="3">
    <source>
        <dbReference type="Proteomes" id="UP000283523"/>
    </source>
</evidence>